<dbReference type="RefSeq" id="WP_045168854.1">
    <property type="nucleotide sequence ID" value="NZ_CP113865.1"/>
</dbReference>
<dbReference type="Gene3D" id="2.20.25.270">
    <property type="match status" value="1"/>
</dbReference>
<keyword evidence="4" id="KW-1185">Reference proteome</keyword>
<dbReference type="CDD" id="cd10141">
    <property type="entry name" value="CopZ-like_Fer2_BFD-like"/>
    <property type="match status" value="1"/>
</dbReference>
<evidence type="ECO:0000313" key="4">
    <source>
        <dbReference type="Proteomes" id="UP001164909"/>
    </source>
</evidence>
<proteinExistence type="predicted"/>
<feature type="domain" description="BFD-like [2Fe-2S]-binding" evidence="1">
    <location>
        <begin position="95"/>
        <end position="133"/>
    </location>
</feature>
<feature type="domain" description="CopZ zinc binding" evidence="2">
    <location>
        <begin position="23"/>
        <end position="82"/>
    </location>
</feature>
<accession>A0ABY7BMS2</accession>
<sequence length="163" mass="18296">MECCTNSCCTSCCESSFAKAFSQVCPVCKQEGIPVKNFTVRHIVLEEYLPQVGTKDYFLCTNPECDVGYYQGENLFYKQQLRVPIWLKKDANPKYVCYCSRVTEEDIIDAVLKKGAKTLGDACKITGAMTECKCEINNPTGKCCTDLVKEAFDKAMKIKEGKM</sequence>
<dbReference type="InterPro" id="IPR041854">
    <property type="entry name" value="BFD-like_2Fe2S-bd_dom_sf"/>
</dbReference>
<organism evidence="3 4">
    <name type="scientific">Caldicellulosiruptor morganii</name>
    <dbReference type="NCBI Taxonomy" id="1387555"/>
    <lineage>
        <taxon>Bacteria</taxon>
        <taxon>Bacillati</taxon>
        <taxon>Bacillota</taxon>
        <taxon>Bacillota incertae sedis</taxon>
        <taxon>Caldicellulosiruptorales</taxon>
        <taxon>Caldicellulosiruptoraceae</taxon>
        <taxon>Caldicellulosiruptor</taxon>
    </lineage>
</organism>
<dbReference type="Pfam" id="PF04324">
    <property type="entry name" value="Fer2_BFD"/>
    <property type="match status" value="1"/>
</dbReference>
<dbReference type="Gene3D" id="1.10.10.1100">
    <property type="entry name" value="BFD-like [2Fe-2S]-binding domain"/>
    <property type="match status" value="1"/>
</dbReference>
<dbReference type="Proteomes" id="UP001164909">
    <property type="component" value="Chromosome"/>
</dbReference>
<reference evidence="3" key="1">
    <citation type="submission" date="2022-12" db="EMBL/GenBank/DDBJ databases">
        <authorList>
            <person name="Bing R.G."/>
            <person name="Willard D.J."/>
            <person name="Manesh M.J.H."/>
            <person name="Laemthong T."/>
            <person name="Crosby J.R."/>
            <person name="Kelly R.M."/>
        </authorList>
    </citation>
    <scope>NUCLEOTIDE SEQUENCE</scope>
    <source>
        <strain evidence="3">DSM 8990</strain>
    </source>
</reference>
<protein>
    <submittedName>
        <fullName evidence="3">(2Fe-2S)-binding protein</fullName>
    </submittedName>
</protein>
<evidence type="ECO:0000313" key="3">
    <source>
        <dbReference type="EMBL" id="WAM33607.1"/>
    </source>
</evidence>
<name>A0ABY7BMS2_9FIRM</name>
<evidence type="ECO:0000259" key="1">
    <source>
        <dbReference type="Pfam" id="PF04324"/>
    </source>
</evidence>
<evidence type="ECO:0000259" key="2">
    <source>
        <dbReference type="Pfam" id="PF18423"/>
    </source>
</evidence>
<gene>
    <name evidence="3" type="ORF">OTK00_002119</name>
</gene>
<dbReference type="EMBL" id="CP113865">
    <property type="protein sequence ID" value="WAM33607.1"/>
    <property type="molecule type" value="Genomic_DNA"/>
</dbReference>
<dbReference type="InterPro" id="IPR007419">
    <property type="entry name" value="BFD-like_2Fe2S-bd_dom"/>
</dbReference>
<dbReference type="InterPro" id="IPR040890">
    <property type="entry name" value="Znf_CopZ"/>
</dbReference>
<dbReference type="Pfam" id="PF18423">
    <property type="entry name" value="zf_CopZ"/>
    <property type="match status" value="1"/>
</dbReference>